<keyword evidence="4" id="KW-0997">Cell inner membrane</keyword>
<dbReference type="InterPro" id="IPR003593">
    <property type="entry name" value="AAA+_ATPase"/>
</dbReference>
<dbReference type="PANTHER" id="PTHR43297">
    <property type="entry name" value="OLIGOPEPTIDE TRANSPORT ATP-BINDING PROTEIN APPD"/>
    <property type="match status" value="1"/>
</dbReference>
<dbReference type="InterPro" id="IPR027417">
    <property type="entry name" value="P-loop_NTPase"/>
</dbReference>
<evidence type="ECO:0000256" key="5">
    <source>
        <dbReference type="ARBA" id="ARBA00022741"/>
    </source>
</evidence>
<evidence type="ECO:0000256" key="3">
    <source>
        <dbReference type="ARBA" id="ARBA00022475"/>
    </source>
</evidence>
<dbReference type="InterPro" id="IPR050388">
    <property type="entry name" value="ABC_Ni/Peptide_Import"/>
</dbReference>
<dbReference type="InterPro" id="IPR003439">
    <property type="entry name" value="ABC_transporter-like_ATP-bd"/>
</dbReference>
<comment type="caution">
    <text evidence="10">The sequence shown here is derived from an EMBL/GenBank/DDBJ whole genome shotgun (WGS) entry which is preliminary data.</text>
</comment>
<dbReference type="InterPro" id="IPR013563">
    <property type="entry name" value="Oligopep_ABC_C"/>
</dbReference>
<dbReference type="GO" id="GO:0015833">
    <property type="term" value="P:peptide transport"/>
    <property type="evidence" value="ECO:0007669"/>
    <property type="project" value="InterPro"/>
</dbReference>
<proteinExistence type="predicted"/>
<keyword evidence="2" id="KW-0813">Transport</keyword>
<dbReference type="NCBIfam" id="TIGR01727">
    <property type="entry name" value="oligo_HPY"/>
    <property type="match status" value="1"/>
</dbReference>
<evidence type="ECO:0000256" key="1">
    <source>
        <dbReference type="ARBA" id="ARBA00004202"/>
    </source>
</evidence>
<dbReference type="PANTHER" id="PTHR43297:SF14">
    <property type="entry name" value="ATPASE AAA-TYPE CORE DOMAIN-CONTAINING PROTEIN"/>
    <property type="match status" value="1"/>
</dbReference>
<sequence>MDRGHSRVVDDVSVEIERDEIIGVVGESGSGKSMFAAALLDAVIEPGILSGEITYYTEDGEAIDVLNLDDDELRRFRWEEVAMVDQGAMDSFNPTMSIEEHFRETILAHEANLKESMNHARELLAELYLDPDRVFEAYPHELSGGMQQRTLIALSMVLKPNVIVMDEPTAALDLLMQRSITSLVSQLRDKYGITIIFITHDLPLVAGLADRLGVMYAFDFVEFGPTYDVLKDASHPYTRALLKAVPNTLTPLEDMRPIDGDSPDPVNVPQGCSYHPRCPLADQECIDSDPSFYEVHGDQNRLSACHHWEDAAEAIPYSLSTEERL</sequence>
<keyword evidence="5" id="KW-0547">Nucleotide-binding</keyword>
<keyword evidence="3" id="KW-1003">Cell membrane</keyword>
<comment type="subcellular location">
    <subcellularLocation>
        <location evidence="1">Cell membrane</location>
        <topology evidence="1">Peripheral membrane protein</topology>
    </subcellularLocation>
</comment>
<dbReference type="PROSITE" id="PS50893">
    <property type="entry name" value="ABC_TRANSPORTER_2"/>
    <property type="match status" value="1"/>
</dbReference>
<evidence type="ECO:0000256" key="4">
    <source>
        <dbReference type="ARBA" id="ARBA00022519"/>
    </source>
</evidence>
<evidence type="ECO:0000256" key="8">
    <source>
        <dbReference type="ARBA" id="ARBA00023136"/>
    </source>
</evidence>
<keyword evidence="7" id="KW-1278">Translocase</keyword>
<evidence type="ECO:0000259" key="9">
    <source>
        <dbReference type="PROSITE" id="PS50893"/>
    </source>
</evidence>
<evidence type="ECO:0000313" key="11">
    <source>
        <dbReference type="Proteomes" id="UP001321018"/>
    </source>
</evidence>
<evidence type="ECO:0000313" key="10">
    <source>
        <dbReference type="EMBL" id="MCU4743306.1"/>
    </source>
</evidence>
<protein>
    <submittedName>
        <fullName evidence="10">ABC transporter ATP-binding protein</fullName>
    </submittedName>
</protein>
<dbReference type="GO" id="GO:0005524">
    <property type="term" value="F:ATP binding"/>
    <property type="evidence" value="ECO:0007669"/>
    <property type="project" value="UniProtKB-KW"/>
</dbReference>
<dbReference type="GO" id="GO:0016887">
    <property type="term" value="F:ATP hydrolysis activity"/>
    <property type="evidence" value="ECO:0007669"/>
    <property type="project" value="InterPro"/>
</dbReference>
<feature type="domain" description="ABC transporter" evidence="9">
    <location>
        <begin position="1"/>
        <end position="242"/>
    </location>
</feature>
<dbReference type="Pfam" id="PF08352">
    <property type="entry name" value="oligo_HPY"/>
    <property type="match status" value="1"/>
</dbReference>
<dbReference type="EMBL" id="JAOPKA010000014">
    <property type="protein sequence ID" value="MCU4743306.1"/>
    <property type="molecule type" value="Genomic_DNA"/>
</dbReference>
<dbReference type="Gene3D" id="3.40.50.300">
    <property type="entry name" value="P-loop containing nucleotide triphosphate hydrolases"/>
    <property type="match status" value="1"/>
</dbReference>
<evidence type="ECO:0000256" key="7">
    <source>
        <dbReference type="ARBA" id="ARBA00022967"/>
    </source>
</evidence>
<name>A0AAP2Z141_9EURY</name>
<dbReference type="Proteomes" id="UP001321018">
    <property type="component" value="Unassembled WGS sequence"/>
</dbReference>
<evidence type="ECO:0000256" key="2">
    <source>
        <dbReference type="ARBA" id="ARBA00022448"/>
    </source>
</evidence>
<reference evidence="10" key="1">
    <citation type="submission" date="2022-09" db="EMBL/GenBank/DDBJ databases">
        <title>Enrichment on poylsaccharides allowed isolation of novel metabolic and taxonomic groups of Haloarchaea.</title>
        <authorList>
            <person name="Sorokin D.Y."/>
            <person name="Elcheninov A.G."/>
            <person name="Khizhniak T.V."/>
            <person name="Kolganova T.V."/>
            <person name="Kublanov I.V."/>
        </authorList>
    </citation>
    <scope>NUCLEOTIDE SEQUENCE</scope>
    <source>
        <strain evidence="10">AArc-xg1-1</strain>
    </source>
</reference>
<dbReference type="SUPFAM" id="SSF52540">
    <property type="entry name" value="P-loop containing nucleoside triphosphate hydrolases"/>
    <property type="match status" value="1"/>
</dbReference>
<dbReference type="AlphaFoldDB" id="A0AAP2Z141"/>
<accession>A0AAP2Z141</accession>
<dbReference type="Pfam" id="PF00005">
    <property type="entry name" value="ABC_tran"/>
    <property type="match status" value="1"/>
</dbReference>
<keyword evidence="6 10" id="KW-0067">ATP-binding</keyword>
<keyword evidence="8" id="KW-0472">Membrane</keyword>
<organism evidence="10 11">
    <name type="scientific">Natronoglomus mannanivorans</name>
    <dbReference type="NCBI Taxonomy" id="2979990"/>
    <lineage>
        <taxon>Archaea</taxon>
        <taxon>Methanobacteriati</taxon>
        <taxon>Methanobacteriota</taxon>
        <taxon>Stenosarchaea group</taxon>
        <taxon>Halobacteria</taxon>
        <taxon>Halobacteriales</taxon>
        <taxon>Natrialbaceae</taxon>
        <taxon>Natronoglomus</taxon>
    </lineage>
</organism>
<dbReference type="GO" id="GO:0005886">
    <property type="term" value="C:plasma membrane"/>
    <property type="evidence" value="ECO:0007669"/>
    <property type="project" value="UniProtKB-SubCell"/>
</dbReference>
<dbReference type="SMART" id="SM00382">
    <property type="entry name" value="AAA"/>
    <property type="match status" value="1"/>
</dbReference>
<evidence type="ECO:0000256" key="6">
    <source>
        <dbReference type="ARBA" id="ARBA00022840"/>
    </source>
</evidence>
<dbReference type="CDD" id="cd03257">
    <property type="entry name" value="ABC_NikE_OppD_transporters"/>
    <property type="match status" value="1"/>
</dbReference>
<gene>
    <name evidence="10" type="ORF">OB960_18110</name>
</gene>